<dbReference type="OrthoDB" id="5797993at2759"/>
<name>A0A7R8WK42_9CRUS</name>
<proteinExistence type="predicted"/>
<dbReference type="EMBL" id="OB662730">
    <property type="protein sequence ID" value="CAD7230498.1"/>
    <property type="molecule type" value="Genomic_DNA"/>
</dbReference>
<reference evidence="1" key="1">
    <citation type="submission" date="2020-11" db="EMBL/GenBank/DDBJ databases">
        <authorList>
            <person name="Tran Van P."/>
        </authorList>
    </citation>
    <scope>NUCLEOTIDE SEQUENCE</scope>
</reference>
<dbReference type="AlphaFoldDB" id="A0A7R8WK42"/>
<gene>
    <name evidence="1" type="ORF">CTOB1V02_LOCUS8356</name>
</gene>
<evidence type="ECO:0000313" key="1">
    <source>
        <dbReference type="EMBL" id="CAD7230498.1"/>
    </source>
</evidence>
<organism evidence="1">
    <name type="scientific">Cyprideis torosa</name>
    <dbReference type="NCBI Taxonomy" id="163714"/>
    <lineage>
        <taxon>Eukaryota</taxon>
        <taxon>Metazoa</taxon>
        <taxon>Ecdysozoa</taxon>
        <taxon>Arthropoda</taxon>
        <taxon>Crustacea</taxon>
        <taxon>Oligostraca</taxon>
        <taxon>Ostracoda</taxon>
        <taxon>Podocopa</taxon>
        <taxon>Podocopida</taxon>
        <taxon>Cytherocopina</taxon>
        <taxon>Cytheroidea</taxon>
        <taxon>Cytherideidae</taxon>
        <taxon>Cyprideis</taxon>
    </lineage>
</organism>
<protein>
    <submittedName>
        <fullName evidence="1">Uncharacterized protein</fullName>
    </submittedName>
</protein>
<accession>A0A7R8WK42</accession>
<sequence length="450" mass="50697">MWKTAVSDGTTRPTDDKLILAQTSAANLSFETGSALISRSCTSSIFTSPSSCSEDEQQGDISAASSIPRGPLQLHAYDEHGADTIRGCGLKLPDTMPLDSGAHKDADKMFTPLVAGEELKVDRYRTLFCACAGLRLELRDQDEGDLTVDEIQERDIKAEPVSKLRGAAESWLRRRKELPGETVYPMKIEGRWLVFYLPPVYSQIYINPRLEPGGRIVSNACTIICVLLCHYLEARTPQPVRMSDGSLNPEYMSTFADIMGEANNVHHYMNKRGILRMVNLTVPEAISASRYKGKNLKEWFYYQHSGGPTRVPFGDCIAELVHSGVHRWTNNRPSDAQSDNLFAILIVDQRSIFMYYRKSSRQFFFFDSHSHFEFGGCIGYSPRLDYATISVIGNWYADLCTKMAHGYEPQALELTFIYMSTYSYDASFLTRVNEPMPPEAKGGQRKYQQI</sequence>